<dbReference type="EMBL" id="CAJPDS010000137">
    <property type="protein sequence ID" value="CAF9939764.1"/>
    <property type="molecule type" value="Genomic_DNA"/>
</dbReference>
<dbReference type="Proteomes" id="UP000664521">
    <property type="component" value="Unassembled WGS sequence"/>
</dbReference>
<evidence type="ECO:0000313" key="6">
    <source>
        <dbReference type="Proteomes" id="UP000664521"/>
    </source>
</evidence>
<dbReference type="GO" id="GO:0000140">
    <property type="term" value="F:acylglycerone-phosphate reductase (NADP+) activity"/>
    <property type="evidence" value="ECO:0007669"/>
    <property type="project" value="TreeGrafter"/>
</dbReference>
<dbReference type="GO" id="GO:0004806">
    <property type="term" value="F:triacylglycerol lipase activity"/>
    <property type="evidence" value="ECO:0007669"/>
    <property type="project" value="TreeGrafter"/>
</dbReference>
<dbReference type="SUPFAM" id="SSF51735">
    <property type="entry name" value="NAD(P)-binding Rossmann-fold domains"/>
    <property type="match status" value="1"/>
</dbReference>
<protein>
    <submittedName>
        <fullName evidence="5">Uncharacterized protein</fullName>
    </submittedName>
</protein>
<dbReference type="Gene3D" id="3.40.50.720">
    <property type="entry name" value="NAD(P)-binding Rossmann-like Domain"/>
    <property type="match status" value="1"/>
</dbReference>
<accession>A0A8H3J369</accession>
<keyword evidence="6" id="KW-1185">Reference proteome</keyword>
<gene>
    <name evidence="5" type="ORF">HETSPECPRED_001885</name>
</gene>
<dbReference type="Pfam" id="PF00106">
    <property type="entry name" value="adh_short"/>
    <property type="match status" value="1"/>
</dbReference>
<sequence length="328" mass="36389">MPNERYALVTGCGKGGIGHALAAGLRNKGSHLFLFLRILFESTPSNLCGIKLQVFFYQSGTLDPQSNNWREIGFTVIATVLPHEDQEHLLSKQIKVSCTDVTSESSVLELKETVDAITNGRLDILINNAGIAYTMTAVDTDTKQVEKMFGVNVFGPMRMVRVFHRMIIAAKGKVVNIGSIGGMTPYVYGAAYNASKAALIHYGNTLRVEMLPFGVKVVNIISGEVGTNILRNDFQRSLPEDSVFAPLSNEFKAHVRRTPNTTSPEDYAAGVIAEITKASPRAWFWHGKLTSLVWWMTTFLPQTAFDGMFYRDFKLETLARKREGSKLE</sequence>
<proteinExistence type="inferred from homology"/>
<dbReference type="PANTHER" id="PTHR44169:SF3">
    <property type="entry name" value="SHORT-CHAIN DEHYDROGENASE SRDE"/>
    <property type="match status" value="1"/>
</dbReference>
<dbReference type="GO" id="GO:0005811">
    <property type="term" value="C:lipid droplet"/>
    <property type="evidence" value="ECO:0007669"/>
    <property type="project" value="TreeGrafter"/>
</dbReference>
<evidence type="ECO:0000256" key="1">
    <source>
        <dbReference type="ARBA" id="ARBA00006484"/>
    </source>
</evidence>
<evidence type="ECO:0000256" key="4">
    <source>
        <dbReference type="RuleBase" id="RU000363"/>
    </source>
</evidence>
<dbReference type="PANTHER" id="PTHR44169">
    <property type="entry name" value="NADPH-DEPENDENT 1-ACYLDIHYDROXYACETONE PHOSPHATE REDUCTASE"/>
    <property type="match status" value="1"/>
</dbReference>
<dbReference type="InterPro" id="IPR036291">
    <property type="entry name" value="NAD(P)-bd_dom_sf"/>
</dbReference>
<dbReference type="GO" id="GO:0006654">
    <property type="term" value="P:phosphatidic acid biosynthetic process"/>
    <property type="evidence" value="ECO:0007669"/>
    <property type="project" value="TreeGrafter"/>
</dbReference>
<comment type="caution">
    <text evidence="5">The sequence shown here is derived from an EMBL/GenBank/DDBJ whole genome shotgun (WGS) entry which is preliminary data.</text>
</comment>
<organism evidence="5 6">
    <name type="scientific">Heterodermia speciosa</name>
    <dbReference type="NCBI Taxonomy" id="116794"/>
    <lineage>
        <taxon>Eukaryota</taxon>
        <taxon>Fungi</taxon>
        <taxon>Dikarya</taxon>
        <taxon>Ascomycota</taxon>
        <taxon>Pezizomycotina</taxon>
        <taxon>Lecanoromycetes</taxon>
        <taxon>OSLEUM clade</taxon>
        <taxon>Lecanoromycetidae</taxon>
        <taxon>Caliciales</taxon>
        <taxon>Physciaceae</taxon>
        <taxon>Heterodermia</taxon>
    </lineage>
</organism>
<dbReference type="PRINTS" id="PR00080">
    <property type="entry name" value="SDRFAMILY"/>
</dbReference>
<evidence type="ECO:0000256" key="3">
    <source>
        <dbReference type="ARBA" id="ARBA00023002"/>
    </source>
</evidence>
<reference evidence="5" key="1">
    <citation type="submission" date="2021-03" db="EMBL/GenBank/DDBJ databases">
        <authorList>
            <person name="Tagirdzhanova G."/>
        </authorList>
    </citation>
    <scope>NUCLEOTIDE SEQUENCE</scope>
</reference>
<dbReference type="PRINTS" id="PR00081">
    <property type="entry name" value="GDHRDH"/>
</dbReference>
<dbReference type="GO" id="GO:0005783">
    <property type="term" value="C:endoplasmic reticulum"/>
    <property type="evidence" value="ECO:0007669"/>
    <property type="project" value="TreeGrafter"/>
</dbReference>
<keyword evidence="3" id="KW-0560">Oxidoreductase</keyword>
<evidence type="ECO:0000313" key="5">
    <source>
        <dbReference type="EMBL" id="CAF9939764.1"/>
    </source>
</evidence>
<name>A0A8H3J369_9LECA</name>
<dbReference type="OrthoDB" id="2102561at2759"/>
<dbReference type="AlphaFoldDB" id="A0A8H3J369"/>
<comment type="similarity">
    <text evidence="1 4">Belongs to the short-chain dehydrogenases/reductases (SDR) family.</text>
</comment>
<evidence type="ECO:0000256" key="2">
    <source>
        <dbReference type="ARBA" id="ARBA00022857"/>
    </source>
</evidence>
<dbReference type="PROSITE" id="PS00061">
    <property type="entry name" value="ADH_SHORT"/>
    <property type="match status" value="1"/>
</dbReference>
<dbReference type="InterPro" id="IPR020904">
    <property type="entry name" value="Sc_DH/Rdtase_CS"/>
</dbReference>
<dbReference type="InterPro" id="IPR002347">
    <property type="entry name" value="SDR_fam"/>
</dbReference>
<keyword evidence="2" id="KW-0521">NADP</keyword>
<dbReference type="GO" id="GO:0019433">
    <property type="term" value="P:triglyceride catabolic process"/>
    <property type="evidence" value="ECO:0007669"/>
    <property type="project" value="TreeGrafter"/>
</dbReference>